<comment type="similarity">
    <text evidence="1">Belongs to the DNase II family.</text>
</comment>
<feature type="non-terminal residue" evidence="3">
    <location>
        <position position="1"/>
    </location>
</feature>
<dbReference type="AlphaFoldDB" id="A0A0V0RDX2"/>
<name>A0A0V0RDX2_9BILA</name>
<comment type="caution">
    <text evidence="3">The sequence shown here is derived from an EMBL/GenBank/DDBJ whole genome shotgun (WGS) entry which is preliminary data.</text>
</comment>
<evidence type="ECO:0000313" key="4">
    <source>
        <dbReference type="Proteomes" id="UP000054630"/>
    </source>
</evidence>
<protein>
    <submittedName>
        <fullName evidence="3">Deoxyribonuclease-2-beta</fullName>
    </submittedName>
</protein>
<gene>
    <name evidence="3" type="primary">Dnase2b</name>
    <name evidence="3" type="ORF">T07_14373</name>
</gene>
<dbReference type="EMBL" id="JYDL01000295">
    <property type="protein sequence ID" value="KRX12681.1"/>
    <property type="molecule type" value="Genomic_DNA"/>
</dbReference>
<dbReference type="InterPro" id="IPR004947">
    <property type="entry name" value="DNase_II"/>
</dbReference>
<dbReference type="OrthoDB" id="10261598at2759"/>
<keyword evidence="4" id="KW-1185">Reference proteome</keyword>
<accession>A0A0V0RDX2</accession>
<feature type="non-terminal residue" evidence="3">
    <location>
        <position position="398"/>
    </location>
</feature>
<evidence type="ECO:0000256" key="1">
    <source>
        <dbReference type="ARBA" id="ARBA00007527"/>
    </source>
</evidence>
<evidence type="ECO:0000256" key="2">
    <source>
        <dbReference type="ARBA" id="ARBA00022801"/>
    </source>
</evidence>
<reference evidence="3 4" key="1">
    <citation type="submission" date="2015-01" db="EMBL/GenBank/DDBJ databases">
        <title>Evolution of Trichinella species and genotypes.</title>
        <authorList>
            <person name="Korhonen P.K."/>
            <person name="Edoardo P."/>
            <person name="Giuseppe L.R."/>
            <person name="Gasser R.B."/>
        </authorList>
    </citation>
    <scope>NUCLEOTIDE SEQUENCE [LARGE SCALE GENOMIC DNA]</scope>
    <source>
        <strain evidence="3">ISS37</strain>
    </source>
</reference>
<dbReference type="GO" id="GO:0004531">
    <property type="term" value="F:deoxyribonuclease II activity"/>
    <property type="evidence" value="ECO:0007669"/>
    <property type="project" value="InterPro"/>
</dbReference>
<dbReference type="GO" id="GO:0006309">
    <property type="term" value="P:apoptotic DNA fragmentation"/>
    <property type="evidence" value="ECO:0007669"/>
    <property type="project" value="TreeGrafter"/>
</dbReference>
<proteinExistence type="inferred from homology"/>
<dbReference type="Proteomes" id="UP000054630">
    <property type="component" value="Unassembled WGS sequence"/>
</dbReference>
<keyword evidence="2" id="KW-0378">Hydrolase</keyword>
<dbReference type="Pfam" id="PF03265">
    <property type="entry name" value="DNase_II"/>
    <property type="match status" value="1"/>
</dbReference>
<dbReference type="PANTHER" id="PTHR10858:SF23">
    <property type="entry name" value="DEOXYRIBONUCLEASE II"/>
    <property type="match status" value="1"/>
</dbReference>
<organism evidence="3 4">
    <name type="scientific">Trichinella nelsoni</name>
    <dbReference type="NCBI Taxonomy" id="6336"/>
    <lineage>
        <taxon>Eukaryota</taxon>
        <taxon>Metazoa</taxon>
        <taxon>Ecdysozoa</taxon>
        <taxon>Nematoda</taxon>
        <taxon>Enoplea</taxon>
        <taxon>Dorylaimia</taxon>
        <taxon>Trichinellida</taxon>
        <taxon>Trichinellidae</taxon>
        <taxon>Trichinella</taxon>
    </lineage>
</organism>
<sequence>LEKSVYRHPNNTAYHVVCKNLLEEAIIEGTINLAVLGYLLLNKIAPLVSPRTASLLLVQAVVHYNDIPEKETAQMQYFNKLREISTLPLFTSKRSIHNSNAASSNIIKKLFQGFEKSAKIIHRLIENPASVTDHDTDLEAYITKWAVLELGNIFPHKNNPYFDKRLFCISYKNQTRESAPQNVRMQPVTPKQTVYKAPGQANGKIIEATAAAQDWQNGAQALSNPNQHSFATALQHVVGNDNNIKFLAYNNAPPGVANVKTKSNSKGVIILATNADSAAWIVHTVPGFPAAKTGYSWPVAENARGHLLICLTISESQINAIAASLLLVQPLIHYNDIPKTETAGMPYFNKLAEGKIPTLPPFTSRQTIQIYKKVIVKVLKKTIKVWSRRDSKLKGDCR</sequence>
<dbReference type="PANTHER" id="PTHR10858">
    <property type="entry name" value="DEOXYRIBONUCLEASE II"/>
    <property type="match status" value="1"/>
</dbReference>
<evidence type="ECO:0000313" key="3">
    <source>
        <dbReference type="EMBL" id="KRX12681.1"/>
    </source>
</evidence>